<sequence length="160" mass="16298">MARRPVAVVTAVMLIVEAAGIALLNWILGLVVDRQQMSLAGLDTDAMSIGTWVAGGLFGLYLLLCALVLLRAAVRDRAPGRVARILLITCAVVHGLVGAFVVGLVGWTAFALMMVMLGLIVLSLLSYDESAGAAEPDAAAPGATGARGAAGGDAPHPDPV</sequence>
<evidence type="ECO:0008006" key="5">
    <source>
        <dbReference type="Google" id="ProtNLM"/>
    </source>
</evidence>
<gene>
    <name evidence="3" type="ORF">ACI2L5_25375</name>
</gene>
<evidence type="ECO:0000313" key="3">
    <source>
        <dbReference type="EMBL" id="MFK4268249.1"/>
    </source>
</evidence>
<protein>
    <recommendedName>
        <fullName evidence="5">Integral membrane protein</fullName>
    </recommendedName>
</protein>
<feature type="transmembrane region" description="Helical" evidence="2">
    <location>
        <begin position="107"/>
        <end position="127"/>
    </location>
</feature>
<name>A0ABW8LQR1_9ACTN</name>
<feature type="transmembrane region" description="Helical" evidence="2">
    <location>
        <begin position="7"/>
        <end position="29"/>
    </location>
</feature>
<feature type="transmembrane region" description="Helical" evidence="2">
    <location>
        <begin position="49"/>
        <end position="70"/>
    </location>
</feature>
<dbReference type="Proteomes" id="UP001620295">
    <property type="component" value="Unassembled WGS sequence"/>
</dbReference>
<feature type="transmembrane region" description="Helical" evidence="2">
    <location>
        <begin position="82"/>
        <end position="101"/>
    </location>
</feature>
<reference evidence="3 4" key="1">
    <citation type="submission" date="2024-11" db="EMBL/GenBank/DDBJ databases">
        <title>The Natural Products Discovery Center: Release of the First 8490 Sequenced Strains for Exploring Actinobacteria Biosynthetic Diversity.</title>
        <authorList>
            <person name="Kalkreuter E."/>
            <person name="Kautsar S.A."/>
            <person name="Yang D."/>
            <person name="Bader C.D."/>
            <person name="Teijaro C.N."/>
            <person name="Fluegel L."/>
            <person name="Davis C.M."/>
            <person name="Simpson J.R."/>
            <person name="Lauterbach L."/>
            <person name="Steele A.D."/>
            <person name="Gui C."/>
            <person name="Meng S."/>
            <person name="Li G."/>
            <person name="Viehrig K."/>
            <person name="Ye F."/>
            <person name="Su P."/>
            <person name="Kiefer A.F."/>
            <person name="Nichols A."/>
            <person name="Cepeda A.J."/>
            <person name="Yan W."/>
            <person name="Fan B."/>
            <person name="Jiang Y."/>
            <person name="Adhikari A."/>
            <person name="Zheng C.-J."/>
            <person name="Schuster L."/>
            <person name="Cowan T.M."/>
            <person name="Smanski M.J."/>
            <person name="Chevrette M.G."/>
            <person name="De Carvalho L.P.S."/>
            <person name="Shen B."/>
        </authorList>
    </citation>
    <scope>NUCLEOTIDE SEQUENCE [LARGE SCALE GENOMIC DNA]</scope>
    <source>
        <strain evidence="3 4">NPDC020863</strain>
    </source>
</reference>
<keyword evidence="2" id="KW-0472">Membrane</keyword>
<dbReference type="RefSeq" id="WP_358629238.1">
    <property type="nucleotide sequence ID" value="NZ_JBFAEV010000002.1"/>
</dbReference>
<organism evidence="3 4">
    <name type="scientific">Streptomyces milbemycinicus</name>
    <dbReference type="NCBI Taxonomy" id="476552"/>
    <lineage>
        <taxon>Bacteria</taxon>
        <taxon>Bacillati</taxon>
        <taxon>Actinomycetota</taxon>
        <taxon>Actinomycetes</taxon>
        <taxon>Kitasatosporales</taxon>
        <taxon>Streptomycetaceae</taxon>
        <taxon>Streptomyces</taxon>
    </lineage>
</organism>
<keyword evidence="2" id="KW-0812">Transmembrane</keyword>
<feature type="region of interest" description="Disordered" evidence="1">
    <location>
        <begin position="134"/>
        <end position="160"/>
    </location>
</feature>
<keyword evidence="4" id="KW-1185">Reference proteome</keyword>
<evidence type="ECO:0000256" key="2">
    <source>
        <dbReference type="SAM" id="Phobius"/>
    </source>
</evidence>
<evidence type="ECO:0000256" key="1">
    <source>
        <dbReference type="SAM" id="MobiDB-lite"/>
    </source>
</evidence>
<feature type="compositionally biased region" description="Low complexity" evidence="1">
    <location>
        <begin position="134"/>
        <end position="147"/>
    </location>
</feature>
<proteinExistence type="predicted"/>
<dbReference type="EMBL" id="JBJDQH010000008">
    <property type="protein sequence ID" value="MFK4268249.1"/>
    <property type="molecule type" value="Genomic_DNA"/>
</dbReference>
<accession>A0ABW8LQR1</accession>
<keyword evidence="2" id="KW-1133">Transmembrane helix</keyword>
<comment type="caution">
    <text evidence="3">The sequence shown here is derived from an EMBL/GenBank/DDBJ whole genome shotgun (WGS) entry which is preliminary data.</text>
</comment>
<evidence type="ECO:0000313" key="4">
    <source>
        <dbReference type="Proteomes" id="UP001620295"/>
    </source>
</evidence>